<evidence type="ECO:0000256" key="1">
    <source>
        <dbReference type="SAM" id="MobiDB-lite"/>
    </source>
</evidence>
<feature type="compositionally biased region" description="Basic residues" evidence="1">
    <location>
        <begin position="137"/>
        <end position="148"/>
    </location>
</feature>
<dbReference type="AlphaFoldDB" id="A0A9N8H5J7"/>
<proteinExistence type="predicted"/>
<accession>A0A9N8H5J7</accession>
<evidence type="ECO:0000313" key="2">
    <source>
        <dbReference type="EMBL" id="CAB9501716.1"/>
    </source>
</evidence>
<dbReference type="EMBL" id="CAICTM010000115">
    <property type="protein sequence ID" value="CAB9501716.1"/>
    <property type="molecule type" value="Genomic_DNA"/>
</dbReference>
<comment type="caution">
    <text evidence="2">The sequence shown here is derived from an EMBL/GenBank/DDBJ whole genome shotgun (WGS) entry which is preliminary data.</text>
</comment>
<feature type="compositionally biased region" description="Basic and acidic residues" evidence="1">
    <location>
        <begin position="112"/>
        <end position="132"/>
    </location>
</feature>
<protein>
    <submittedName>
        <fullName evidence="2">Uncharacterized protein</fullName>
    </submittedName>
</protein>
<organism evidence="2 3">
    <name type="scientific">Seminavis robusta</name>
    <dbReference type="NCBI Taxonomy" id="568900"/>
    <lineage>
        <taxon>Eukaryota</taxon>
        <taxon>Sar</taxon>
        <taxon>Stramenopiles</taxon>
        <taxon>Ochrophyta</taxon>
        <taxon>Bacillariophyta</taxon>
        <taxon>Bacillariophyceae</taxon>
        <taxon>Bacillariophycidae</taxon>
        <taxon>Naviculales</taxon>
        <taxon>Naviculaceae</taxon>
        <taxon>Seminavis</taxon>
    </lineage>
</organism>
<reference evidence="2" key="1">
    <citation type="submission" date="2020-06" db="EMBL/GenBank/DDBJ databases">
        <authorList>
            <consortium name="Plant Systems Biology data submission"/>
        </authorList>
    </citation>
    <scope>NUCLEOTIDE SEQUENCE</scope>
    <source>
        <strain evidence="2">D6</strain>
    </source>
</reference>
<keyword evidence="3" id="KW-1185">Reference proteome</keyword>
<feature type="region of interest" description="Disordered" evidence="1">
    <location>
        <begin position="72"/>
        <end position="191"/>
    </location>
</feature>
<name>A0A9N8H5J7_9STRA</name>
<gene>
    <name evidence="2" type="ORF">SEMRO_116_G057090.1</name>
</gene>
<evidence type="ECO:0000313" key="3">
    <source>
        <dbReference type="Proteomes" id="UP001153069"/>
    </source>
</evidence>
<dbReference type="Proteomes" id="UP001153069">
    <property type="component" value="Unassembled WGS sequence"/>
</dbReference>
<sequence length="379" mass="41992">MPSLSDETKAKLFKDIEENKSSTCDDIVKLRPELYGGQFRSPTRNRYHYLQRMKKEKPQDYYKQYAQAQKALITNTFPDQQKEEEPQLESLDPTEDSPSKLQSLWGTEADTDTGKFGEDATEPTKEIQDQRVTRSATAKKSKTKKKKSPPAQEVDPSRRIPPPIKRSTNKKMTEQTGPTGTPVRKNKPKIPVGMKSPAAAISSNLFTSFDDAYEQTDYQVSLNTDYPESHVRNIACTSDMISAQPMAPAKDQRVQFRLREVSVSTKQPGGGPLMTQLHIPGFFDLRVVEERPRMLNAMEEEEHTLANAFAGCSIKRVPVVPSKQTRVQATMNGYSGLGASMHRALTPPAAAAVCPAAGSLLNSLHSSAEQLTAESSAES</sequence>